<evidence type="ECO:0000256" key="12">
    <source>
        <dbReference type="ARBA" id="ARBA00049244"/>
    </source>
</evidence>
<evidence type="ECO:0000256" key="10">
    <source>
        <dbReference type="ARBA" id="ARBA00022932"/>
    </source>
</evidence>
<dbReference type="Pfam" id="PF02811">
    <property type="entry name" value="PHP"/>
    <property type="match status" value="1"/>
</dbReference>
<feature type="domain" description="Polymerase/histidinol phosphatase N-terminal" evidence="14">
    <location>
        <begin position="3"/>
        <end position="70"/>
    </location>
</feature>
<comment type="catalytic activity">
    <reaction evidence="12 13">
        <text>DNA(n) + a 2'-deoxyribonucleoside 5'-triphosphate = DNA(n+1) + diphosphate</text>
        <dbReference type="Rhea" id="RHEA:22508"/>
        <dbReference type="Rhea" id="RHEA-COMP:17339"/>
        <dbReference type="Rhea" id="RHEA-COMP:17340"/>
        <dbReference type="ChEBI" id="CHEBI:33019"/>
        <dbReference type="ChEBI" id="CHEBI:61560"/>
        <dbReference type="ChEBI" id="CHEBI:173112"/>
        <dbReference type="EC" id="2.7.7.7"/>
    </reaction>
</comment>
<evidence type="ECO:0000313" key="16">
    <source>
        <dbReference type="Proteomes" id="UP000183685"/>
    </source>
</evidence>
<evidence type="ECO:0000256" key="9">
    <source>
        <dbReference type="ARBA" id="ARBA00022763"/>
    </source>
</evidence>
<keyword evidence="16" id="KW-1185">Reference proteome</keyword>
<keyword evidence="6 13" id="KW-0808">Transferase</keyword>
<evidence type="ECO:0000256" key="11">
    <source>
        <dbReference type="ARBA" id="ARBA00023204"/>
    </source>
</evidence>
<dbReference type="RefSeq" id="WP_068306216.1">
    <property type="nucleotide sequence ID" value="NZ_FNAK01000002.1"/>
</dbReference>
<dbReference type="InterPro" id="IPR003141">
    <property type="entry name" value="Pol/His_phosphatase_N"/>
</dbReference>
<dbReference type="InterPro" id="IPR040982">
    <property type="entry name" value="DNA_pol3_finger"/>
</dbReference>
<dbReference type="SUPFAM" id="SSF89550">
    <property type="entry name" value="PHP domain-like"/>
    <property type="match status" value="1"/>
</dbReference>
<dbReference type="InterPro" id="IPR004805">
    <property type="entry name" value="DnaE2/DnaE/PolC"/>
</dbReference>
<dbReference type="GO" id="GO:0008408">
    <property type="term" value="F:3'-5' exonuclease activity"/>
    <property type="evidence" value="ECO:0007669"/>
    <property type="project" value="InterPro"/>
</dbReference>
<dbReference type="AlphaFoldDB" id="A0A1G6WK43"/>
<dbReference type="Pfam" id="PF14579">
    <property type="entry name" value="HHH_6"/>
    <property type="match status" value="1"/>
</dbReference>
<dbReference type="CDD" id="cd04485">
    <property type="entry name" value="DnaE_OBF"/>
    <property type="match status" value="1"/>
</dbReference>
<dbReference type="Pfam" id="PF17657">
    <property type="entry name" value="DNA_pol3_finger"/>
    <property type="match status" value="1"/>
</dbReference>
<keyword evidence="7 13" id="KW-0548">Nucleotidyltransferase</keyword>
<evidence type="ECO:0000256" key="13">
    <source>
        <dbReference type="HAMAP-Rule" id="MF_01902"/>
    </source>
</evidence>
<gene>
    <name evidence="13" type="primary">dnaE2</name>
    <name evidence="15" type="ORF">SAMN04488071_1113</name>
</gene>
<dbReference type="GO" id="GO:0006281">
    <property type="term" value="P:DNA repair"/>
    <property type="evidence" value="ECO:0007669"/>
    <property type="project" value="UniProtKB-UniRule"/>
</dbReference>
<dbReference type="InterPro" id="IPR016195">
    <property type="entry name" value="Pol/histidinol_Pase-like"/>
</dbReference>
<dbReference type="GO" id="GO:0003887">
    <property type="term" value="F:DNA-directed DNA polymerase activity"/>
    <property type="evidence" value="ECO:0007669"/>
    <property type="project" value="UniProtKB-UniRule"/>
</dbReference>
<reference evidence="15 16" key="1">
    <citation type="submission" date="2016-10" db="EMBL/GenBank/DDBJ databases">
        <authorList>
            <person name="de Groot N.N."/>
        </authorList>
    </citation>
    <scope>NUCLEOTIDE SEQUENCE [LARGE SCALE GENOMIC DNA]</scope>
    <source>
        <strain evidence="15 16">CGMCC 1.9109</strain>
    </source>
</reference>
<dbReference type="OrthoDB" id="9803237at2"/>
<keyword evidence="5 13" id="KW-0963">Cytoplasm</keyword>
<dbReference type="EC" id="2.7.7.7" evidence="3 13"/>
<dbReference type="NCBIfam" id="NF004225">
    <property type="entry name" value="PRK05672.1"/>
    <property type="match status" value="1"/>
</dbReference>
<dbReference type="Proteomes" id="UP000183685">
    <property type="component" value="Unassembled WGS sequence"/>
</dbReference>
<protein>
    <recommendedName>
        <fullName evidence="4 13">Error-prone DNA polymerase</fullName>
        <ecNumber evidence="3 13">2.7.7.7</ecNumber>
    </recommendedName>
</protein>
<keyword evidence="8 13" id="KW-0235">DNA replication</keyword>
<dbReference type="Pfam" id="PF01336">
    <property type="entry name" value="tRNA_anti-codon"/>
    <property type="match status" value="1"/>
</dbReference>
<comment type="subcellular location">
    <subcellularLocation>
        <location evidence="1 13">Cytoplasm</location>
    </subcellularLocation>
</comment>
<dbReference type="HAMAP" id="MF_01902">
    <property type="entry name" value="DNApol_error_prone"/>
    <property type="match status" value="1"/>
</dbReference>
<dbReference type="Pfam" id="PF07733">
    <property type="entry name" value="DNA_pol3_alpha"/>
    <property type="match status" value="1"/>
</dbReference>
<dbReference type="InterPro" id="IPR004013">
    <property type="entry name" value="PHP_dom"/>
</dbReference>
<evidence type="ECO:0000256" key="2">
    <source>
        <dbReference type="ARBA" id="ARBA00007391"/>
    </source>
</evidence>
<dbReference type="InterPro" id="IPR023073">
    <property type="entry name" value="DnaE2"/>
</dbReference>
<sequence>MYAELQISSNYSFLCGASHPDELIITAKALGLKAVAITDHNTLCGIVRGHIAAKAHGIDFIPACRLNLRCGTSLLAYPTDRAAYGRLTELLTIGNRRVEKGACDLSLEDVAAFAKGHIFTLLPESVGDALPKALPQLKEQLDAPLYLAASHRYRGDDRQRIAVLASVAAQDRVPLVATGDVLYHAPDRRQLADTLTCIRTHKRIEEAGYLLEANAERFLKPGHEMARLFSDHPDAIRNTLEIAQHCRFSLDELRYNYPTEPVPDGLTPQDHLAQLSRRMIKGRFPAGVPDHVSATLERELSIVGRKNYAPYFLTVYDIVTYARSLNILCQGRGSAANSIICFALGITDVDPTEVDLLFDRFISDERDEPPDIDVDFEHERREEVIQYIYRRYGRHRAGLAATLITYRPRSAIREVGKVMGLSEDTIGALSGTVWGSYGHDIPDEQVREAGFDPSDKRLRQTLTLAHEIMGFPRHLSQHVGGFVLTEAPLHEIVPIQNAAMDDRTVIEWNKDDLDALDILKVDVLSLGMLTCIRKAFDMIRFHHGLPFTLATLPKEDRATYDMLEKADTIGVFQVESRAQMSMLPRLKPRVFYDLVVQVAIVRPGPIQGDMVHPYLRRRQGKEEHELPWRDPKFGTADELRDVLKATYGVPLFQEQAMKIAIVAAGFKPAEADQLRRSMASFRNHGTIHKFEEKFITGMTSRGYNADYAERCFSQIKGFADYGFPESHAAAFAMLAYASAWLKCHYPHVFAAALLNSQPMGFYAPAQIVRDAREHGVDIHPADINKSDWDSHLEPAPENGWQWAIRLGLRQIKGIAQATSDTLTQARTRPYEDVADLHRRTALPISQLEKLAEADAFRSCGLDRRQALWQVRGLVDAPDLPLFQHAGTREQDEADTVALSQMLLSEHVVNDYQTMRLSLKAHPLHFLRRRLQSQGITRCADLARCGDGAKVKVAGLVLVRQRPGKGNVVFITLEDETGVANIIVWKRLFKMQRAVVMSSRLLVIEGKLQHEDGVTHLIAEHLSDASADLLLLSDENAAAENLPAYRGATHPRNVKNLVPKSRDFH</sequence>
<dbReference type="Gene3D" id="1.10.150.870">
    <property type="match status" value="1"/>
</dbReference>
<evidence type="ECO:0000256" key="3">
    <source>
        <dbReference type="ARBA" id="ARBA00012417"/>
    </source>
</evidence>
<evidence type="ECO:0000256" key="8">
    <source>
        <dbReference type="ARBA" id="ARBA00022705"/>
    </source>
</evidence>
<evidence type="ECO:0000256" key="1">
    <source>
        <dbReference type="ARBA" id="ARBA00004496"/>
    </source>
</evidence>
<evidence type="ECO:0000313" key="15">
    <source>
        <dbReference type="EMBL" id="SDD65425.1"/>
    </source>
</evidence>
<dbReference type="InterPro" id="IPR011708">
    <property type="entry name" value="DNA_pol3_alpha_NTPase_dom"/>
</dbReference>
<name>A0A1G6WK43_9PROT</name>
<dbReference type="GO" id="GO:0003676">
    <property type="term" value="F:nucleic acid binding"/>
    <property type="evidence" value="ECO:0007669"/>
    <property type="project" value="InterPro"/>
</dbReference>
<dbReference type="InterPro" id="IPR029460">
    <property type="entry name" value="DNAPol_HHH"/>
</dbReference>
<keyword evidence="9 13" id="KW-0227">DNA damage</keyword>
<dbReference type="CDD" id="cd07434">
    <property type="entry name" value="PHP_PolIIIA_DnaE2"/>
    <property type="match status" value="1"/>
</dbReference>
<keyword evidence="10 13" id="KW-0239">DNA-directed DNA polymerase</keyword>
<dbReference type="InterPro" id="IPR004365">
    <property type="entry name" value="NA-bd_OB_tRNA"/>
</dbReference>
<dbReference type="GO" id="GO:0005737">
    <property type="term" value="C:cytoplasm"/>
    <property type="evidence" value="ECO:0007669"/>
    <property type="project" value="UniProtKB-SubCell"/>
</dbReference>
<keyword evidence="11 13" id="KW-0234">DNA repair</keyword>
<dbReference type="GO" id="GO:0006260">
    <property type="term" value="P:DNA replication"/>
    <property type="evidence" value="ECO:0007669"/>
    <property type="project" value="UniProtKB-KW"/>
</dbReference>
<dbReference type="PANTHER" id="PTHR32294:SF4">
    <property type="entry name" value="ERROR-PRONE DNA POLYMERASE"/>
    <property type="match status" value="1"/>
</dbReference>
<evidence type="ECO:0000256" key="4">
    <source>
        <dbReference type="ARBA" id="ARBA00017273"/>
    </source>
</evidence>
<evidence type="ECO:0000256" key="6">
    <source>
        <dbReference type="ARBA" id="ARBA00022679"/>
    </source>
</evidence>
<dbReference type="Gene3D" id="3.20.20.140">
    <property type="entry name" value="Metal-dependent hydrolases"/>
    <property type="match status" value="1"/>
</dbReference>
<dbReference type="PANTHER" id="PTHR32294">
    <property type="entry name" value="DNA POLYMERASE III SUBUNIT ALPHA"/>
    <property type="match status" value="1"/>
</dbReference>
<dbReference type="EMBL" id="FNAK01000002">
    <property type="protein sequence ID" value="SDD65425.1"/>
    <property type="molecule type" value="Genomic_DNA"/>
</dbReference>
<organism evidence="15 16">
    <name type="scientific">Kordiimonas lacus</name>
    <dbReference type="NCBI Taxonomy" id="637679"/>
    <lineage>
        <taxon>Bacteria</taxon>
        <taxon>Pseudomonadati</taxon>
        <taxon>Pseudomonadota</taxon>
        <taxon>Alphaproteobacteria</taxon>
        <taxon>Kordiimonadales</taxon>
        <taxon>Kordiimonadaceae</taxon>
        <taxon>Kordiimonas</taxon>
    </lineage>
</organism>
<comment type="similarity">
    <text evidence="2 13">Belongs to the DNA polymerase type-C family. DnaE2 subfamily.</text>
</comment>
<proteinExistence type="inferred from homology"/>
<dbReference type="STRING" id="637679.GCA_001550055_02828"/>
<dbReference type="SMART" id="SM00481">
    <property type="entry name" value="POLIIIAc"/>
    <property type="match status" value="1"/>
</dbReference>
<comment type="function">
    <text evidence="13">DNA polymerase involved in damage-induced mutagenesis and translesion synthesis (TLS). It is not the major replicative DNA polymerase.</text>
</comment>
<accession>A0A1G6WK43</accession>
<dbReference type="NCBIfam" id="TIGR00594">
    <property type="entry name" value="polc"/>
    <property type="match status" value="1"/>
</dbReference>
<evidence type="ECO:0000259" key="14">
    <source>
        <dbReference type="SMART" id="SM00481"/>
    </source>
</evidence>
<evidence type="ECO:0000256" key="5">
    <source>
        <dbReference type="ARBA" id="ARBA00022490"/>
    </source>
</evidence>
<evidence type="ECO:0000256" key="7">
    <source>
        <dbReference type="ARBA" id="ARBA00022695"/>
    </source>
</evidence>